<sequence>MIGLLVGASLSPILTKTIGIRNNLVISSIITIGTSVSIFFIPAQKYGVYIYIIIILIDGFFNGLATPAQSTLMPNAIDDCIDSIDLYC</sequence>
<evidence type="ECO:0000313" key="2">
    <source>
        <dbReference type="EMBL" id="SCP98846.1"/>
    </source>
</evidence>
<accession>A0A1D3TX35</accession>
<evidence type="ECO:0000256" key="1">
    <source>
        <dbReference type="SAM" id="Phobius"/>
    </source>
</evidence>
<organism evidence="2 3">
    <name type="scientific">Anaerobium acetethylicum</name>
    <dbReference type="NCBI Taxonomy" id="1619234"/>
    <lineage>
        <taxon>Bacteria</taxon>
        <taxon>Bacillati</taxon>
        <taxon>Bacillota</taxon>
        <taxon>Clostridia</taxon>
        <taxon>Lachnospirales</taxon>
        <taxon>Lachnospiraceae</taxon>
        <taxon>Anaerobium</taxon>
    </lineage>
</organism>
<dbReference type="InterPro" id="IPR036259">
    <property type="entry name" value="MFS_trans_sf"/>
</dbReference>
<evidence type="ECO:0000313" key="3">
    <source>
        <dbReference type="Proteomes" id="UP000199315"/>
    </source>
</evidence>
<dbReference type="EMBL" id="FMKA01000027">
    <property type="protein sequence ID" value="SCP98846.1"/>
    <property type="molecule type" value="Genomic_DNA"/>
</dbReference>
<gene>
    <name evidence="2" type="ORF">SAMN05421730_102721</name>
</gene>
<dbReference type="AlphaFoldDB" id="A0A1D3TX35"/>
<keyword evidence="1" id="KW-0472">Membrane</keyword>
<protein>
    <submittedName>
        <fullName evidence="2">Probable glucitol transport protein GutA</fullName>
    </submittedName>
</protein>
<dbReference type="Proteomes" id="UP000199315">
    <property type="component" value="Unassembled WGS sequence"/>
</dbReference>
<feature type="transmembrane region" description="Helical" evidence="1">
    <location>
        <begin position="48"/>
        <end position="65"/>
    </location>
</feature>
<dbReference type="STRING" id="1619234.SAMN05421730_102721"/>
<keyword evidence="3" id="KW-1185">Reference proteome</keyword>
<dbReference type="SUPFAM" id="SSF103473">
    <property type="entry name" value="MFS general substrate transporter"/>
    <property type="match status" value="1"/>
</dbReference>
<proteinExistence type="predicted"/>
<feature type="transmembrane region" description="Helical" evidence="1">
    <location>
        <begin position="25"/>
        <end position="41"/>
    </location>
</feature>
<name>A0A1D3TX35_9FIRM</name>
<keyword evidence="1" id="KW-0812">Transmembrane</keyword>
<dbReference type="Gene3D" id="1.20.1250.20">
    <property type="entry name" value="MFS general substrate transporter like domains"/>
    <property type="match status" value="1"/>
</dbReference>
<keyword evidence="1" id="KW-1133">Transmembrane helix</keyword>
<reference evidence="2 3" key="1">
    <citation type="submission" date="2016-09" db="EMBL/GenBank/DDBJ databases">
        <authorList>
            <person name="Capua I."/>
            <person name="De Benedictis P."/>
            <person name="Joannis T."/>
            <person name="Lombin L.H."/>
            <person name="Cattoli G."/>
        </authorList>
    </citation>
    <scope>NUCLEOTIDE SEQUENCE [LARGE SCALE GENOMIC DNA]</scope>
    <source>
        <strain evidence="2 3">GluBS11</strain>
    </source>
</reference>